<dbReference type="InterPro" id="IPR036397">
    <property type="entry name" value="RNaseH_sf"/>
</dbReference>
<dbReference type="InterPro" id="IPR006054">
    <property type="entry name" value="DnaQ"/>
</dbReference>
<dbReference type="InterPro" id="IPR035965">
    <property type="entry name" value="PAS-like_dom_sf"/>
</dbReference>
<dbReference type="EC" id="2.7.7.7" evidence="1"/>
<keyword evidence="5" id="KW-0812">Transmembrane</keyword>
<dbReference type="GO" id="GO:0008408">
    <property type="term" value="F:3'-5' exonuclease activity"/>
    <property type="evidence" value="ECO:0007669"/>
    <property type="project" value="TreeGrafter"/>
</dbReference>
<dbReference type="SUPFAM" id="SSF53098">
    <property type="entry name" value="Ribonuclease H-like"/>
    <property type="match status" value="1"/>
</dbReference>
<feature type="transmembrane region" description="Helical" evidence="5">
    <location>
        <begin position="9"/>
        <end position="32"/>
    </location>
</feature>
<evidence type="ECO:0000256" key="5">
    <source>
        <dbReference type="SAM" id="Phobius"/>
    </source>
</evidence>
<keyword evidence="5" id="KW-0472">Membrane</keyword>
<dbReference type="Gene3D" id="3.30.450.20">
    <property type="entry name" value="PAS domain"/>
    <property type="match status" value="1"/>
</dbReference>
<dbReference type="AlphaFoldDB" id="A0A369T966"/>
<comment type="caution">
    <text evidence="7">The sequence shown here is derived from an EMBL/GenBank/DDBJ whole genome shotgun (WGS) entry which is preliminary data.</text>
</comment>
<dbReference type="InterPro" id="IPR012337">
    <property type="entry name" value="RNaseH-like_sf"/>
</dbReference>
<name>A0A369T966_9PROT</name>
<keyword evidence="5" id="KW-1133">Transmembrane helix</keyword>
<dbReference type="PANTHER" id="PTHR30231:SF41">
    <property type="entry name" value="DNA POLYMERASE III SUBUNIT EPSILON"/>
    <property type="match status" value="1"/>
</dbReference>
<dbReference type="Pfam" id="PF00929">
    <property type="entry name" value="RNase_T"/>
    <property type="match status" value="1"/>
</dbReference>
<dbReference type="GO" id="GO:0003677">
    <property type="term" value="F:DNA binding"/>
    <property type="evidence" value="ECO:0007669"/>
    <property type="project" value="InterPro"/>
</dbReference>
<evidence type="ECO:0000256" key="4">
    <source>
        <dbReference type="ARBA" id="ARBA00049244"/>
    </source>
</evidence>
<evidence type="ECO:0000313" key="7">
    <source>
        <dbReference type="EMBL" id="RDD60915.1"/>
    </source>
</evidence>
<dbReference type="RefSeq" id="WP_114583180.1">
    <property type="nucleotide sequence ID" value="NZ_QPMH01000018.1"/>
</dbReference>
<dbReference type="GO" id="GO:0003887">
    <property type="term" value="F:DNA-directed DNA polymerase activity"/>
    <property type="evidence" value="ECO:0007669"/>
    <property type="project" value="UniProtKB-EC"/>
</dbReference>
<organism evidence="7 8">
    <name type="scientific">Ferruginivarius sediminum</name>
    <dbReference type="NCBI Taxonomy" id="2661937"/>
    <lineage>
        <taxon>Bacteria</taxon>
        <taxon>Pseudomonadati</taxon>
        <taxon>Pseudomonadota</taxon>
        <taxon>Alphaproteobacteria</taxon>
        <taxon>Rhodospirillales</taxon>
        <taxon>Rhodospirillaceae</taxon>
        <taxon>Ferruginivarius</taxon>
    </lineage>
</organism>
<dbReference type="InterPro" id="IPR013520">
    <property type="entry name" value="Ribonucl_H"/>
</dbReference>
<proteinExistence type="predicted"/>
<dbReference type="PANTHER" id="PTHR30231">
    <property type="entry name" value="DNA POLYMERASE III SUBUNIT EPSILON"/>
    <property type="match status" value="1"/>
</dbReference>
<dbReference type="GO" id="GO:0005829">
    <property type="term" value="C:cytosol"/>
    <property type="evidence" value="ECO:0007669"/>
    <property type="project" value="TreeGrafter"/>
</dbReference>
<keyword evidence="8" id="KW-1185">Reference proteome</keyword>
<feature type="transmembrane region" description="Helical" evidence="5">
    <location>
        <begin position="44"/>
        <end position="63"/>
    </location>
</feature>
<dbReference type="CDD" id="cd06127">
    <property type="entry name" value="DEDDh"/>
    <property type="match status" value="1"/>
</dbReference>
<dbReference type="Proteomes" id="UP000253941">
    <property type="component" value="Unassembled WGS sequence"/>
</dbReference>
<dbReference type="SMART" id="SM00479">
    <property type="entry name" value="EXOIII"/>
    <property type="match status" value="1"/>
</dbReference>
<dbReference type="NCBIfam" id="TIGR00573">
    <property type="entry name" value="dnaq"/>
    <property type="match status" value="1"/>
</dbReference>
<dbReference type="EMBL" id="QPMH01000018">
    <property type="protein sequence ID" value="RDD60915.1"/>
    <property type="molecule type" value="Genomic_DNA"/>
</dbReference>
<evidence type="ECO:0000256" key="3">
    <source>
        <dbReference type="ARBA" id="ARBA00026073"/>
    </source>
</evidence>
<protein>
    <recommendedName>
        <fullName evidence="1">DNA-directed DNA polymerase</fullName>
        <ecNumber evidence="1">2.7.7.7</ecNumber>
    </recommendedName>
</protein>
<comment type="subunit">
    <text evidence="3">DNA polymerase III contains a core (composed of alpha, epsilon and theta chains) that associates with a tau subunit. This core dimerizes to form the POLIII' complex. PolIII' associates with the gamma complex (composed of gamma, delta, delta', psi and chi chains) and with the beta chain to form the complete DNA polymerase III complex.</text>
</comment>
<reference evidence="7 8" key="1">
    <citation type="submission" date="2018-07" db="EMBL/GenBank/DDBJ databases">
        <title>Venubactetium sediminum gen. nov., sp. nov., isolated from a marine solar saltern.</title>
        <authorList>
            <person name="Wang S."/>
        </authorList>
    </citation>
    <scope>NUCLEOTIDE SEQUENCE [LARGE SCALE GENOMIC DNA]</scope>
    <source>
        <strain evidence="7 8">WD2A32</strain>
    </source>
</reference>
<comment type="catalytic activity">
    <reaction evidence="4">
        <text>DNA(n) + a 2'-deoxyribonucleoside 5'-triphosphate = DNA(n+1) + diphosphate</text>
        <dbReference type="Rhea" id="RHEA:22508"/>
        <dbReference type="Rhea" id="RHEA-COMP:17339"/>
        <dbReference type="Rhea" id="RHEA-COMP:17340"/>
        <dbReference type="ChEBI" id="CHEBI:33019"/>
        <dbReference type="ChEBI" id="CHEBI:61560"/>
        <dbReference type="ChEBI" id="CHEBI:173112"/>
        <dbReference type="EC" id="2.7.7.7"/>
    </reaction>
</comment>
<evidence type="ECO:0000256" key="2">
    <source>
        <dbReference type="ARBA" id="ARBA00025483"/>
    </source>
</evidence>
<gene>
    <name evidence="7" type="ORF">DRB17_15765</name>
</gene>
<evidence type="ECO:0000256" key="1">
    <source>
        <dbReference type="ARBA" id="ARBA00012417"/>
    </source>
</evidence>
<feature type="domain" description="Exonuclease" evidence="6">
    <location>
        <begin position="257"/>
        <end position="425"/>
    </location>
</feature>
<dbReference type="SUPFAM" id="SSF55785">
    <property type="entry name" value="PYP-like sensor domain (PAS domain)"/>
    <property type="match status" value="1"/>
</dbReference>
<dbReference type="Gene3D" id="3.30.420.10">
    <property type="entry name" value="Ribonuclease H-like superfamily/Ribonuclease H"/>
    <property type="match status" value="1"/>
</dbReference>
<evidence type="ECO:0000313" key="8">
    <source>
        <dbReference type="Proteomes" id="UP000253941"/>
    </source>
</evidence>
<sequence>MPAERLKLFYVLLALAGIGVLALAGLYAGVAFDPGARPGLPEVVLAAALLVGVGALLTAATLIRRHFRQVERVRGAIVTLAGDENAVLPVQPTGECGREMERLWLALGDLSARYARIRALPDERLHAALAAVGEAIVVITESGQVSLVNAGAKGLLGAERVRVGTSVFAALDRPSVLEAVRLAERNERPVDAELTTVDGVALSARVAPFGTHGGAVLSFAADEAAEYAFELEHALDLHDRPPSPGDVGDDSPLDDLAIVVVDTETTGLDVEEARIVSIGAVRLHGAKVYRSVTMDRLVRPGVAVPARSTAVHGITDDMVADASPFPDAFGDLRSMMQGAVLLGHNVGFDVGVLDRECRRWGLDWQPPPMLDTLLLAGALMPEQEDLRLEALAEAFGVDVQGRHTALGDCLVTAQVFIRMLPLLHDRNAATLGAARALAESRRDLVKMQRDSGW</sequence>
<dbReference type="FunFam" id="3.30.420.10:FF:000045">
    <property type="entry name" value="3'-5' exonuclease DinG"/>
    <property type="match status" value="1"/>
</dbReference>
<comment type="function">
    <text evidence="2">DNA polymerase III is a complex, multichain enzyme responsible for most of the replicative synthesis in bacteria. The epsilon subunit contain the editing function and is a proofreading 3'-5' exonuclease.</text>
</comment>
<accession>A0A369T966</accession>
<evidence type="ECO:0000259" key="6">
    <source>
        <dbReference type="SMART" id="SM00479"/>
    </source>
</evidence>
<dbReference type="GO" id="GO:0045004">
    <property type="term" value="P:DNA replication proofreading"/>
    <property type="evidence" value="ECO:0007669"/>
    <property type="project" value="TreeGrafter"/>
</dbReference>